<dbReference type="Proteomes" id="UP000315115">
    <property type="component" value="Plasmid pAM7"/>
</dbReference>
<name>A0A510IFI8_9VIBR</name>
<dbReference type="AlphaFoldDB" id="A0A510IFI8"/>
<feature type="signal peptide" evidence="1">
    <location>
        <begin position="1"/>
        <end position="21"/>
    </location>
</feature>
<geneLocation type="plasmid" evidence="3">
    <name>pam7 dna</name>
</geneLocation>
<sequence length="261" mass="29543">MKIVSIALITSFLTASIAVQARLYDTTTSLINNTLEYRSTSSRSDRPCLVIGLSELEKLIEINVPLNGCNIVSEDEPEFSSILELLAENSVDDANPISPIPRYDKIAEFMDDIIGKKRGRLTVIASPKTHHLANTISAHIQSNTNLVIDVQVPNKMQDLPRVFKRIDGDAVLMLHDPEIFRNPKQIRSFMELMIARRTPVIGVSPYFKELGGLIEISKPLQRTYQEAMGNKAVDDRDYIVEYWDTIPKIFGLEKDLKKWRS</sequence>
<accession>A0A510IFI8</accession>
<dbReference type="RefSeq" id="WP_143694250.1">
    <property type="nucleotide sequence ID" value="NZ_AP019800.1"/>
</dbReference>
<gene>
    <name evidence="2" type="ORF">VroAM7_49040</name>
</gene>
<evidence type="ECO:0000313" key="2">
    <source>
        <dbReference type="EMBL" id="BBL92251.1"/>
    </source>
</evidence>
<proteinExistence type="predicted"/>
<evidence type="ECO:0008006" key="4">
    <source>
        <dbReference type="Google" id="ProtNLM"/>
    </source>
</evidence>
<dbReference type="EMBL" id="AP019800">
    <property type="protein sequence ID" value="BBL92251.1"/>
    <property type="molecule type" value="Genomic_DNA"/>
</dbReference>
<reference evidence="3" key="1">
    <citation type="submission" date="2019-07" db="EMBL/GenBank/DDBJ databases">
        <title>Complete Genome Sequences of Vibrion rotiferianus strain AM7.</title>
        <authorList>
            <person name="Miyazaki K."/>
            <person name="Wiseschart A."/>
            <person name="Pootanakit K."/>
            <person name="Ishimori K."/>
            <person name="Kitahara K."/>
        </authorList>
    </citation>
    <scope>NUCLEOTIDE SEQUENCE [LARGE SCALE GENOMIC DNA]</scope>
    <source>
        <strain evidence="3">AM7</strain>
        <plasmid evidence="3">pam7 dna</plasmid>
    </source>
</reference>
<feature type="chain" id="PRO_5022169821" description="ABC transporter substrate-binding protein" evidence="1">
    <location>
        <begin position="22"/>
        <end position="261"/>
    </location>
</feature>
<keyword evidence="2" id="KW-0614">Plasmid</keyword>
<organism evidence="2 3">
    <name type="scientific">Vibrio rotiferianus</name>
    <dbReference type="NCBI Taxonomy" id="190895"/>
    <lineage>
        <taxon>Bacteria</taxon>
        <taxon>Pseudomonadati</taxon>
        <taxon>Pseudomonadota</taxon>
        <taxon>Gammaproteobacteria</taxon>
        <taxon>Vibrionales</taxon>
        <taxon>Vibrionaceae</taxon>
        <taxon>Vibrio</taxon>
    </lineage>
</organism>
<protein>
    <recommendedName>
        <fullName evidence="4">ABC transporter substrate-binding protein</fullName>
    </recommendedName>
</protein>
<evidence type="ECO:0000256" key="1">
    <source>
        <dbReference type="SAM" id="SignalP"/>
    </source>
</evidence>
<keyword evidence="1" id="KW-0732">Signal</keyword>
<dbReference type="Gene3D" id="3.40.50.2300">
    <property type="match status" value="1"/>
</dbReference>
<evidence type="ECO:0000313" key="3">
    <source>
        <dbReference type="Proteomes" id="UP000315115"/>
    </source>
</evidence>